<keyword evidence="4" id="KW-0813">Transport</keyword>
<evidence type="ECO:0000313" key="7">
    <source>
        <dbReference type="EMBL" id="GID53672.1"/>
    </source>
</evidence>
<keyword evidence="4" id="KW-0406">Ion transport</keyword>
<dbReference type="SUPFAM" id="SSF141072">
    <property type="entry name" value="CalX-like"/>
    <property type="match status" value="5"/>
</dbReference>
<dbReference type="EMBL" id="BOMG01000032">
    <property type="protein sequence ID" value="GID53672.1"/>
    <property type="molecule type" value="Genomic_DNA"/>
</dbReference>
<accession>A0ABQ3X5D8</accession>
<name>A0ABQ3X5D8_9ACTN</name>
<dbReference type="SMART" id="SM00237">
    <property type="entry name" value="Calx_beta"/>
    <property type="match status" value="2"/>
</dbReference>
<feature type="region of interest" description="Disordered" evidence="5">
    <location>
        <begin position="282"/>
        <end position="306"/>
    </location>
</feature>
<feature type="domain" description="Calx-beta" evidence="6">
    <location>
        <begin position="812"/>
        <end position="914"/>
    </location>
</feature>
<dbReference type="PANTHER" id="PTHR11878">
    <property type="entry name" value="SODIUM/CALCIUM EXCHANGER"/>
    <property type="match status" value="1"/>
</dbReference>
<dbReference type="InterPro" id="IPR051171">
    <property type="entry name" value="CaCA"/>
</dbReference>
<protein>
    <recommendedName>
        <fullName evidence="6">Calx-beta domain-containing protein</fullName>
    </recommendedName>
</protein>
<comment type="caution">
    <text evidence="7">The sequence shown here is derived from an EMBL/GenBank/DDBJ whole genome shotgun (WGS) entry which is preliminary data.</text>
</comment>
<sequence length="1124" mass="117270">MRHRPIQTAPPHERVSFTLWGRSRVRQVLATATAAAVGLIPAVMVANPAYANVDFLTISEAGNWEGSKLTFTLSYTGTGGAVFTLDTIAGTASGADPIASTDFNSTPSRTSVSFPGTASSSNNTVTVTVTTANDADTADETFSLRATDSLGNTKTGLGTIWAVANADYPTFAISPATTTVAETAATTSGVTTQKTVNVTATLTKVLPHPLWIPVATADGTSGTATNNAVSTGGELRDYTALPANAVITIPAYSFSGSIPVELYDDAVHEIASNQSFTVNATGTAPIPSTTPGTTDKSTISITDDDPVPVATLGDAPAVDEGGYLAFPLTLDRPSDDPNMTIKYATSDGVVQSGSNPATAGSDYTAITASSNPPNPAVIPAYSKSRTLSVLTLTDSVLEGPENVKASLLSAAPNAPVGVTLGKTTSGYGVINDTNSGPAITADTTADPGNDAINNSGSSFHEMDRDEAVRYIALSLPSSTGPWQLPLTVDYAFKDGTATNGVDYKGTAGSFTIPVGATSTTWSAKIPVTVVGDTILEGNETFQVLFTSSTKTISPSTKTIYLTENGEADANPTWTTNDISVAEGNSGATSAKVPVLLSGPAASDVTFSATFGSDGTATETGVNSGATAGDNDYDVPAVSTVTIKAGDKSGWLQIPINGDTTYERDEWLSVTFATTSTAVDSTPSAANLTKSRVQIVNDDAKPTVKLDEIDGTEGGTMRVSGTLVGVSQYPYTLGFATGPIGENPATVGVDYELPTNFATTTVNITRGQEKLTGNFAEIYLKPDDIDEPTETFGFTVKEVTPFLQGFTDVTGTYRINDDPADMPPAASVHDESIKEDEKSVDVHVDFAFDANTKSTTQTISIPWYTADGTAKAGEDYKASKGVITVKPGELEAKVNVELIDDNLAERDENFWVKLGTPLNPIGSPIKKAAGEVTIKSDETVKPVKPVLTVKGPAKGAGKVSFEGMAGPYATVDLWGAPLPTTDPTKFKWLAKTDADGKGWYEFKDWSVNQGYAFATMSDELVSVVKTVKLTQNPVLAVSSTKGKLTVSVTSNPKWAGQTVTVQWWDAKAKKWKNVATPGKTASNGVYKGTWSQKSGAKLKIRAEVGAAASMGINSGWSVEKWITIK</sequence>
<dbReference type="Proteomes" id="UP000612282">
    <property type="component" value="Unassembled WGS sequence"/>
</dbReference>
<dbReference type="RefSeq" id="WP_203794632.1">
    <property type="nucleotide sequence ID" value="NZ_BAAAQE010000001.1"/>
</dbReference>
<reference evidence="7 8" key="1">
    <citation type="submission" date="2021-01" db="EMBL/GenBank/DDBJ databases">
        <title>Whole genome shotgun sequence of Actinoplanes couchii NBRC 106145.</title>
        <authorList>
            <person name="Komaki H."/>
            <person name="Tamura T."/>
        </authorList>
    </citation>
    <scope>NUCLEOTIDE SEQUENCE [LARGE SCALE GENOMIC DNA]</scope>
    <source>
        <strain evidence="7 8">NBRC 106145</strain>
    </source>
</reference>
<dbReference type="InterPro" id="IPR003644">
    <property type="entry name" value="Calx_beta"/>
</dbReference>
<keyword evidence="2" id="KW-0677">Repeat</keyword>
<evidence type="ECO:0000256" key="5">
    <source>
        <dbReference type="SAM" id="MobiDB-lite"/>
    </source>
</evidence>
<keyword evidence="3" id="KW-0106">Calcium</keyword>
<evidence type="ECO:0000256" key="2">
    <source>
        <dbReference type="ARBA" id="ARBA00022737"/>
    </source>
</evidence>
<evidence type="ECO:0000256" key="3">
    <source>
        <dbReference type="ARBA" id="ARBA00022837"/>
    </source>
</evidence>
<dbReference type="PANTHER" id="PTHR11878:SF65">
    <property type="entry name" value="NA_CA-EXCHANGE PROTEIN, ISOFORM G"/>
    <property type="match status" value="1"/>
</dbReference>
<evidence type="ECO:0000256" key="1">
    <source>
        <dbReference type="ARBA" id="ARBA00022729"/>
    </source>
</evidence>
<feature type="compositionally biased region" description="Polar residues" evidence="5">
    <location>
        <begin position="101"/>
        <end position="116"/>
    </location>
</feature>
<organism evidence="7 8">
    <name type="scientific">Actinoplanes couchii</name>
    <dbReference type="NCBI Taxonomy" id="403638"/>
    <lineage>
        <taxon>Bacteria</taxon>
        <taxon>Bacillati</taxon>
        <taxon>Actinomycetota</taxon>
        <taxon>Actinomycetes</taxon>
        <taxon>Micromonosporales</taxon>
        <taxon>Micromonosporaceae</taxon>
        <taxon>Actinoplanes</taxon>
    </lineage>
</organism>
<feature type="compositionally biased region" description="Polar residues" evidence="5">
    <location>
        <begin position="282"/>
        <end position="292"/>
    </location>
</feature>
<dbReference type="Gene3D" id="2.60.40.2030">
    <property type="match status" value="5"/>
</dbReference>
<evidence type="ECO:0000313" key="8">
    <source>
        <dbReference type="Proteomes" id="UP000612282"/>
    </source>
</evidence>
<gene>
    <name evidence="7" type="ORF">Aco03nite_020760</name>
</gene>
<dbReference type="Pfam" id="PF03160">
    <property type="entry name" value="Calx-beta"/>
    <property type="match status" value="3"/>
</dbReference>
<evidence type="ECO:0000259" key="6">
    <source>
        <dbReference type="SMART" id="SM00237"/>
    </source>
</evidence>
<keyword evidence="8" id="KW-1185">Reference proteome</keyword>
<keyword evidence="1" id="KW-0732">Signal</keyword>
<dbReference type="InterPro" id="IPR038081">
    <property type="entry name" value="CalX-like_sf"/>
</dbReference>
<feature type="domain" description="Calx-beta" evidence="6">
    <location>
        <begin position="442"/>
        <end position="546"/>
    </location>
</feature>
<feature type="region of interest" description="Disordered" evidence="5">
    <location>
        <begin position="98"/>
        <end position="117"/>
    </location>
</feature>
<evidence type="ECO:0000256" key="4">
    <source>
        <dbReference type="ARBA" id="ARBA00023065"/>
    </source>
</evidence>
<proteinExistence type="predicted"/>